<dbReference type="EMBL" id="PYGA01000010">
    <property type="protein sequence ID" value="PSK96873.1"/>
    <property type="molecule type" value="Genomic_DNA"/>
</dbReference>
<feature type="region of interest" description="Disordered" evidence="1">
    <location>
        <begin position="27"/>
        <end position="56"/>
    </location>
</feature>
<evidence type="ECO:0000313" key="2">
    <source>
        <dbReference type="EMBL" id="PSK96873.1"/>
    </source>
</evidence>
<evidence type="ECO:0000256" key="1">
    <source>
        <dbReference type="SAM" id="MobiDB-lite"/>
    </source>
</evidence>
<reference evidence="2 3" key="1">
    <citation type="submission" date="2018-03" db="EMBL/GenBank/DDBJ databases">
        <title>Genomic Encyclopedia of Archaeal and Bacterial Type Strains, Phase II (KMG-II): from individual species to whole genera.</title>
        <authorList>
            <person name="Goeker M."/>
        </authorList>
    </citation>
    <scope>NUCLEOTIDE SEQUENCE [LARGE SCALE GENOMIC DNA]</scope>
    <source>
        <strain evidence="2 3">DSM 45312</strain>
    </source>
</reference>
<dbReference type="Proteomes" id="UP000240542">
    <property type="component" value="Unassembled WGS sequence"/>
</dbReference>
<comment type="caution">
    <text evidence="2">The sequence shown here is derived from an EMBL/GenBank/DDBJ whole genome shotgun (WGS) entry which is preliminary data.</text>
</comment>
<dbReference type="RefSeq" id="WP_170134231.1">
    <property type="nucleotide sequence ID" value="NZ_PYGA01000010.1"/>
</dbReference>
<accession>A0A2P8DI29</accession>
<sequence length="56" mass="6212">MLTLEALEQSTAVAALIELTGITTAPASKFDNRDTWDNRSGGGFDNRPSWDNWNKK</sequence>
<keyword evidence="3" id="KW-1185">Reference proteome</keyword>
<organism evidence="2 3">
    <name type="scientific">Murinocardiopsis flavida</name>
    <dbReference type="NCBI Taxonomy" id="645275"/>
    <lineage>
        <taxon>Bacteria</taxon>
        <taxon>Bacillati</taxon>
        <taxon>Actinomycetota</taxon>
        <taxon>Actinomycetes</taxon>
        <taxon>Streptosporangiales</taxon>
        <taxon>Nocardiopsidaceae</taxon>
        <taxon>Murinocardiopsis</taxon>
    </lineage>
</organism>
<evidence type="ECO:0000313" key="3">
    <source>
        <dbReference type="Proteomes" id="UP000240542"/>
    </source>
</evidence>
<gene>
    <name evidence="2" type="ORF">CLV63_110172</name>
</gene>
<dbReference type="NCBIfam" id="NF041721">
    <property type="entry name" value="phane_AmcA_1"/>
    <property type="match status" value="1"/>
</dbReference>
<dbReference type="AlphaFoldDB" id="A0A2P8DI29"/>
<protein>
    <submittedName>
        <fullName evidence="2">Uncharacterized protein</fullName>
    </submittedName>
</protein>
<name>A0A2P8DI29_9ACTN</name>
<proteinExistence type="predicted"/>